<comment type="caution">
    <text evidence="1">The sequence shown here is derived from an EMBL/GenBank/DDBJ whole genome shotgun (WGS) entry which is preliminary data.</text>
</comment>
<evidence type="ECO:0000313" key="1">
    <source>
        <dbReference type="EMBL" id="MCR9017028.1"/>
    </source>
</evidence>
<dbReference type="AlphaFoldDB" id="A0A9X2T1Q9"/>
<dbReference type="RefSeq" id="WP_258424872.1">
    <property type="nucleotide sequence ID" value="NZ_JANAEZ010000003.1"/>
</dbReference>
<protein>
    <submittedName>
        <fullName evidence="1">Acyl carrier protein</fullName>
    </submittedName>
</protein>
<evidence type="ECO:0000313" key="2">
    <source>
        <dbReference type="Proteomes" id="UP001142175"/>
    </source>
</evidence>
<proteinExistence type="predicted"/>
<accession>A0A9X2T1Q9</accession>
<reference evidence="1" key="1">
    <citation type="submission" date="2022-08" db="EMBL/GenBank/DDBJ databases">
        <authorList>
            <person name="Zhang D."/>
        </authorList>
    </citation>
    <scope>NUCLEOTIDE SEQUENCE</scope>
    <source>
        <strain evidence="1">XJ19-11</strain>
    </source>
</reference>
<keyword evidence="2" id="KW-1185">Reference proteome</keyword>
<sequence>MNKISNMKKAIGVFRSYGIPLSGKQKSANFYKELHMDKVYVDGLIFELELELNKILEEEKIALLETPSELLQELLAA</sequence>
<organism evidence="1 2">
    <name type="scientific">Aquiflexum gelatinilyticum</name>
    <dbReference type="NCBI Taxonomy" id="2961943"/>
    <lineage>
        <taxon>Bacteria</taxon>
        <taxon>Pseudomonadati</taxon>
        <taxon>Bacteroidota</taxon>
        <taxon>Cytophagia</taxon>
        <taxon>Cytophagales</taxon>
        <taxon>Cyclobacteriaceae</taxon>
        <taxon>Aquiflexum</taxon>
    </lineage>
</organism>
<dbReference type="EMBL" id="JANSUY010000022">
    <property type="protein sequence ID" value="MCR9017028.1"/>
    <property type="molecule type" value="Genomic_DNA"/>
</dbReference>
<dbReference type="Proteomes" id="UP001142175">
    <property type="component" value="Unassembled WGS sequence"/>
</dbReference>
<gene>
    <name evidence="1" type="ORF">NU887_18485</name>
</gene>
<name>A0A9X2T1Q9_9BACT</name>